<sequence length="41" mass="4801">MAHMVMILMVMDPMVMVFMAMAMVEPMANMEHFKKNEIPEL</sequence>
<dbReference type="Proteomes" id="UP000095300">
    <property type="component" value="Unassembled WGS sequence"/>
</dbReference>
<proteinExistence type="predicted"/>
<dbReference type="VEuPathDB" id="VectorBase:SCAU005590"/>
<reference evidence="2" key="1">
    <citation type="submission" date="2020-05" db="UniProtKB">
        <authorList>
            <consortium name="EnsemblMetazoa"/>
        </authorList>
    </citation>
    <scope>IDENTIFICATION</scope>
    <source>
        <strain evidence="2">USDA</strain>
    </source>
</reference>
<evidence type="ECO:0000256" key="1">
    <source>
        <dbReference type="SAM" id="Phobius"/>
    </source>
</evidence>
<protein>
    <submittedName>
        <fullName evidence="2">Uncharacterized protein</fullName>
    </submittedName>
</protein>
<organism evidence="2 3">
    <name type="scientific">Stomoxys calcitrans</name>
    <name type="common">Stable fly</name>
    <name type="synonym">Conops calcitrans</name>
    <dbReference type="NCBI Taxonomy" id="35570"/>
    <lineage>
        <taxon>Eukaryota</taxon>
        <taxon>Metazoa</taxon>
        <taxon>Ecdysozoa</taxon>
        <taxon>Arthropoda</taxon>
        <taxon>Hexapoda</taxon>
        <taxon>Insecta</taxon>
        <taxon>Pterygota</taxon>
        <taxon>Neoptera</taxon>
        <taxon>Endopterygota</taxon>
        <taxon>Diptera</taxon>
        <taxon>Brachycera</taxon>
        <taxon>Muscomorpha</taxon>
        <taxon>Muscoidea</taxon>
        <taxon>Muscidae</taxon>
        <taxon>Stomoxys</taxon>
    </lineage>
</organism>
<keyword evidence="1" id="KW-0472">Membrane</keyword>
<dbReference type="AlphaFoldDB" id="A0A1I8P7T7"/>
<dbReference type="EnsemblMetazoa" id="SCAU005590-RA">
    <property type="protein sequence ID" value="SCAU005590-PA"/>
    <property type="gene ID" value="SCAU005590"/>
</dbReference>
<keyword evidence="1" id="KW-1133">Transmembrane helix</keyword>
<keyword evidence="1" id="KW-0812">Transmembrane</keyword>
<evidence type="ECO:0000313" key="3">
    <source>
        <dbReference type="Proteomes" id="UP000095300"/>
    </source>
</evidence>
<feature type="transmembrane region" description="Helical" evidence="1">
    <location>
        <begin position="6"/>
        <end position="24"/>
    </location>
</feature>
<accession>A0A1I8P7T7</accession>
<name>A0A1I8P7T7_STOCA</name>
<evidence type="ECO:0000313" key="2">
    <source>
        <dbReference type="EnsemblMetazoa" id="SCAU005590-PA"/>
    </source>
</evidence>
<keyword evidence="3" id="KW-1185">Reference proteome</keyword>